<dbReference type="Proteomes" id="UP001595665">
    <property type="component" value="Unassembled WGS sequence"/>
</dbReference>
<evidence type="ECO:0000256" key="2">
    <source>
        <dbReference type="ARBA" id="ARBA00022692"/>
    </source>
</evidence>
<name>A0ABV7PT04_9BURK</name>
<evidence type="ECO:0000259" key="6">
    <source>
        <dbReference type="Pfam" id="PF12698"/>
    </source>
</evidence>
<dbReference type="RefSeq" id="WP_312548216.1">
    <property type="nucleotide sequence ID" value="NZ_JBHRVV010000001.1"/>
</dbReference>
<dbReference type="InterPro" id="IPR013525">
    <property type="entry name" value="ABC2_TM"/>
</dbReference>
<gene>
    <name evidence="7" type="ORF">ACFOPH_22390</name>
</gene>
<evidence type="ECO:0000256" key="1">
    <source>
        <dbReference type="ARBA" id="ARBA00004141"/>
    </source>
</evidence>
<sequence length="409" mass="44838">MKPTNVKPTNVKPTNLKPKFLVVLIKELRETLRDKRTLGLLALFTFMYPLMLGFLLHKTIDRATKPERDGVRVAVIGAGLAPTLMAQLKQRNVTVVDTKPLDEEAIGELLRSEKYPVVLRLSDKFTENYAAMRPARVELWFDSADENYTQRREVEEVLEAYGANVASARLLAHGVSPATLAPIQVQRFDTGTNASRSAGFIGSILGILFLPAFICGMSTAVDITAGERERRSMEVLMAQPARAWELVTGKWLTAGVLAIAGVTLELALAHAILSWMPLEEIGMSWALTWGHLALVCFASIPLCLFAAGLQIALAMNAKSFKEAQSVLSIAMLVPLVPGVVISMMELKTADWMYMVPMLSNQTLLREMAKGGEVGLWPVAMTFLSSALAAAIAVGFASWRMKSERYVLSV</sequence>
<feature type="transmembrane region" description="Helical" evidence="5">
    <location>
        <begin position="251"/>
        <end position="272"/>
    </location>
</feature>
<feature type="transmembrane region" description="Helical" evidence="5">
    <location>
        <begin position="38"/>
        <end position="56"/>
    </location>
</feature>
<feature type="transmembrane region" description="Helical" evidence="5">
    <location>
        <begin position="292"/>
        <end position="314"/>
    </location>
</feature>
<feature type="transmembrane region" description="Helical" evidence="5">
    <location>
        <begin position="374"/>
        <end position="398"/>
    </location>
</feature>
<evidence type="ECO:0000313" key="8">
    <source>
        <dbReference type="Proteomes" id="UP001595665"/>
    </source>
</evidence>
<feature type="transmembrane region" description="Helical" evidence="5">
    <location>
        <begin position="200"/>
        <end position="223"/>
    </location>
</feature>
<evidence type="ECO:0000256" key="4">
    <source>
        <dbReference type="ARBA" id="ARBA00023136"/>
    </source>
</evidence>
<keyword evidence="3 5" id="KW-1133">Transmembrane helix</keyword>
<keyword evidence="2 5" id="KW-0812">Transmembrane</keyword>
<dbReference type="EMBL" id="JBHRVV010000001">
    <property type="protein sequence ID" value="MFC3460957.1"/>
    <property type="molecule type" value="Genomic_DNA"/>
</dbReference>
<accession>A0ABV7PT04</accession>
<keyword evidence="4 5" id="KW-0472">Membrane</keyword>
<dbReference type="PANTHER" id="PTHR43471:SF3">
    <property type="entry name" value="ABC TRANSPORTER PERMEASE PROTEIN NATB"/>
    <property type="match status" value="1"/>
</dbReference>
<feature type="transmembrane region" description="Helical" evidence="5">
    <location>
        <begin position="326"/>
        <end position="344"/>
    </location>
</feature>
<evidence type="ECO:0000313" key="7">
    <source>
        <dbReference type="EMBL" id="MFC3460957.1"/>
    </source>
</evidence>
<comment type="subcellular location">
    <subcellularLocation>
        <location evidence="1">Membrane</location>
        <topology evidence="1">Multi-pass membrane protein</topology>
    </subcellularLocation>
</comment>
<comment type="caution">
    <text evidence="7">The sequence shown here is derived from an EMBL/GenBank/DDBJ whole genome shotgun (WGS) entry which is preliminary data.</text>
</comment>
<evidence type="ECO:0000256" key="5">
    <source>
        <dbReference type="SAM" id="Phobius"/>
    </source>
</evidence>
<dbReference type="Pfam" id="PF12698">
    <property type="entry name" value="ABC2_membrane_3"/>
    <property type="match status" value="1"/>
</dbReference>
<protein>
    <submittedName>
        <fullName evidence="7">ABC transporter permease</fullName>
    </submittedName>
</protein>
<reference evidence="8" key="1">
    <citation type="journal article" date="2019" name="Int. J. Syst. Evol. Microbiol.">
        <title>The Global Catalogue of Microorganisms (GCM) 10K type strain sequencing project: providing services to taxonomists for standard genome sequencing and annotation.</title>
        <authorList>
            <consortium name="The Broad Institute Genomics Platform"/>
            <consortium name="The Broad Institute Genome Sequencing Center for Infectious Disease"/>
            <person name="Wu L."/>
            <person name="Ma J."/>
        </authorList>
    </citation>
    <scope>NUCLEOTIDE SEQUENCE [LARGE SCALE GENOMIC DNA]</scope>
    <source>
        <strain evidence="8">CCM 7480</strain>
    </source>
</reference>
<keyword evidence="8" id="KW-1185">Reference proteome</keyword>
<dbReference type="PANTHER" id="PTHR43471">
    <property type="entry name" value="ABC TRANSPORTER PERMEASE"/>
    <property type="match status" value="1"/>
</dbReference>
<proteinExistence type="predicted"/>
<organism evidence="7 8">
    <name type="scientific">Massilia haematophila</name>
    <dbReference type="NCBI Taxonomy" id="457923"/>
    <lineage>
        <taxon>Bacteria</taxon>
        <taxon>Pseudomonadati</taxon>
        <taxon>Pseudomonadota</taxon>
        <taxon>Betaproteobacteria</taxon>
        <taxon>Burkholderiales</taxon>
        <taxon>Oxalobacteraceae</taxon>
        <taxon>Telluria group</taxon>
        <taxon>Massilia</taxon>
    </lineage>
</organism>
<evidence type="ECO:0000256" key="3">
    <source>
        <dbReference type="ARBA" id="ARBA00022989"/>
    </source>
</evidence>
<feature type="domain" description="ABC-2 type transporter transmembrane" evidence="6">
    <location>
        <begin position="43"/>
        <end position="393"/>
    </location>
</feature>